<dbReference type="SUPFAM" id="SSF55804">
    <property type="entry name" value="Phoshotransferase/anion transport protein"/>
    <property type="match status" value="1"/>
</dbReference>
<proteinExistence type="predicted"/>
<dbReference type="PANTHER" id="PTHR47738:SF1">
    <property type="entry name" value="NITROGEN REGULATORY PROTEIN"/>
    <property type="match status" value="1"/>
</dbReference>
<keyword evidence="3" id="KW-1185">Reference proteome</keyword>
<dbReference type="InterPro" id="IPR051541">
    <property type="entry name" value="PTS_SugarTrans_NitroReg"/>
</dbReference>
<dbReference type="InterPro" id="IPR002178">
    <property type="entry name" value="PTS_EIIA_type-2_dom"/>
</dbReference>
<accession>A0A095SMF3</accession>
<dbReference type="NCBIfam" id="TIGR01419">
    <property type="entry name" value="nitro_reg_IIA"/>
    <property type="match status" value="1"/>
</dbReference>
<dbReference type="PANTHER" id="PTHR47738">
    <property type="entry name" value="PTS SYSTEM FRUCTOSE-LIKE EIIA COMPONENT-RELATED"/>
    <property type="match status" value="1"/>
</dbReference>
<gene>
    <name evidence="2" type="ORF">Y5S_01412</name>
</gene>
<keyword evidence="2" id="KW-0808">Transferase</keyword>
<dbReference type="OrthoDB" id="95460at2"/>
<evidence type="ECO:0000313" key="3">
    <source>
        <dbReference type="Proteomes" id="UP000029444"/>
    </source>
</evidence>
<dbReference type="AlphaFoldDB" id="A0A095SMF3"/>
<dbReference type="PATRIC" id="fig|1177154.3.peg.1438"/>
<protein>
    <submittedName>
        <fullName evidence="2">Phosphotransferase system, nitrogen regulatory IIA protein</fullName>
    </submittedName>
</protein>
<dbReference type="InterPro" id="IPR006320">
    <property type="entry name" value="PTS_Nitro_regul"/>
</dbReference>
<dbReference type="Pfam" id="PF00359">
    <property type="entry name" value="PTS_EIIA_2"/>
    <property type="match status" value="1"/>
</dbReference>
<dbReference type="eggNOG" id="COG1762">
    <property type="taxonomic scope" value="Bacteria"/>
</dbReference>
<feature type="domain" description="PTS EIIA type-2" evidence="1">
    <location>
        <begin position="5"/>
        <end position="149"/>
    </location>
</feature>
<evidence type="ECO:0000259" key="1">
    <source>
        <dbReference type="PROSITE" id="PS51094"/>
    </source>
</evidence>
<dbReference type="Gene3D" id="3.40.930.10">
    <property type="entry name" value="Mannitol-specific EII, Chain A"/>
    <property type="match status" value="1"/>
</dbReference>
<sequence length="157" mass="17331">MRVREILTEARTHSGVQASSKKQLLDQVAQLAAASCEALNEQEVFDALVAREKLGSTGIGEGIAIPHCRLGHCQQPVGLLLKLDTPIDFDAVDGRPVDLVFVLLVPQENPEQHLKTLSHLASLFNDDDYRNDLRHSQDTHKLFQTAVESEAELRLAS</sequence>
<dbReference type="STRING" id="1177154.Y5S_01412"/>
<dbReference type="InterPro" id="IPR016152">
    <property type="entry name" value="PTrfase/Anion_transptr"/>
</dbReference>
<dbReference type="GO" id="GO:0030295">
    <property type="term" value="F:protein kinase activator activity"/>
    <property type="evidence" value="ECO:0007669"/>
    <property type="project" value="TreeGrafter"/>
</dbReference>
<evidence type="ECO:0000313" key="2">
    <source>
        <dbReference type="EMBL" id="KGD65519.1"/>
    </source>
</evidence>
<dbReference type="EMBL" id="ARXV01000004">
    <property type="protein sequence ID" value="KGD65519.1"/>
    <property type="molecule type" value="Genomic_DNA"/>
</dbReference>
<dbReference type="Proteomes" id="UP000029444">
    <property type="component" value="Unassembled WGS sequence"/>
</dbReference>
<dbReference type="CDD" id="cd00211">
    <property type="entry name" value="PTS_IIA_fru"/>
    <property type="match status" value="1"/>
</dbReference>
<name>A0A095SMF3_9GAMM</name>
<dbReference type="PROSITE" id="PS51094">
    <property type="entry name" value="PTS_EIIA_TYPE_2"/>
    <property type="match status" value="1"/>
</dbReference>
<comment type="caution">
    <text evidence="2">The sequence shown here is derived from an EMBL/GenBank/DDBJ whole genome shotgun (WGS) entry which is preliminary data.</text>
</comment>
<reference evidence="2 3" key="1">
    <citation type="submission" date="2012-09" db="EMBL/GenBank/DDBJ databases">
        <title>Genome Sequence of alkane-degrading Bacterium Alcanivorax sp. 19-m-6.</title>
        <authorList>
            <person name="Lai Q."/>
            <person name="Shao Z."/>
        </authorList>
    </citation>
    <scope>NUCLEOTIDE SEQUENCE [LARGE SCALE GENOMIC DNA]</scope>
    <source>
        <strain evidence="2 3">19-m-6</strain>
    </source>
</reference>
<dbReference type="GO" id="GO:0009401">
    <property type="term" value="P:phosphoenolpyruvate-dependent sugar phosphotransferase system"/>
    <property type="evidence" value="ECO:0007669"/>
    <property type="project" value="InterPro"/>
</dbReference>
<dbReference type="GO" id="GO:0008982">
    <property type="term" value="F:protein-N(PI)-phosphohistidine-sugar phosphotransferase activity"/>
    <property type="evidence" value="ECO:0007669"/>
    <property type="project" value="InterPro"/>
</dbReference>
<dbReference type="RefSeq" id="WP_035231673.1">
    <property type="nucleotide sequence ID" value="NZ_ARXV01000004.1"/>
</dbReference>
<organism evidence="2 3">
    <name type="scientific">Alcanivorax nanhaiticus</name>
    <dbReference type="NCBI Taxonomy" id="1177154"/>
    <lineage>
        <taxon>Bacteria</taxon>
        <taxon>Pseudomonadati</taxon>
        <taxon>Pseudomonadota</taxon>
        <taxon>Gammaproteobacteria</taxon>
        <taxon>Oceanospirillales</taxon>
        <taxon>Alcanivoracaceae</taxon>
        <taxon>Alcanivorax</taxon>
    </lineage>
</organism>